<organism evidence="1 2">
    <name type="scientific">Neophaeococcomyces mojaviensis</name>
    <dbReference type="NCBI Taxonomy" id="3383035"/>
    <lineage>
        <taxon>Eukaryota</taxon>
        <taxon>Fungi</taxon>
        <taxon>Dikarya</taxon>
        <taxon>Ascomycota</taxon>
        <taxon>Pezizomycotina</taxon>
        <taxon>Eurotiomycetes</taxon>
        <taxon>Chaetothyriomycetidae</taxon>
        <taxon>Chaetothyriales</taxon>
        <taxon>Chaetothyriales incertae sedis</taxon>
        <taxon>Neophaeococcomyces</taxon>
    </lineage>
</organism>
<evidence type="ECO:0000313" key="1">
    <source>
        <dbReference type="EMBL" id="KAJ9653610.1"/>
    </source>
</evidence>
<sequence>MFAFSTLFITPGIACYAYFAGMQSTSGDWLNMLSWSNLSTKEAKVYWLYTLLVPLTVILILYMISRQLARGVMICQKALNPHNANHCVSPRNFFVAVKSLPSDWDTDKIRRYYSRWKDHIVFTDFVRQSHPRLVQLGKLVQRIEKSETLFILDMVRTFSTMDTVQFQRHVLQKIQQRYSRSADKEKKSLINGTATMPTLYERLRGLAAAVPNQTNQPKRSGSVRSALLGLSDYYAARAIEDCPQSLDMFRCRAQYLGSNVLDIIPSNICYSWSQTEARRSFVRSLIMVTIVLWTIPMAAVGSLSQISILLQIIPGGSDVGIPDWLRGVVQGVAPSLATSILMSLYPLLLRFTLKHAKYLTLSEIQIETQKYYTIFLFIQLFVTPSIASGLIPTAFEVLNKGITELPRILALNLPLSGNYYLSYMLIQSILLAAFTIFRLQPLIKLCWRSRQTMTPRQRLFAKNDLLFPTYWGEIYPFYSILAGIGE</sequence>
<evidence type="ECO:0000313" key="2">
    <source>
        <dbReference type="Proteomes" id="UP001172386"/>
    </source>
</evidence>
<reference evidence="1" key="1">
    <citation type="submission" date="2022-10" db="EMBL/GenBank/DDBJ databases">
        <title>Culturing micro-colonial fungi from biological soil crusts in the Mojave desert and describing Neophaeococcomyces mojavensis, and introducing the new genera and species Taxawa tesnikishii.</title>
        <authorList>
            <person name="Kurbessoian T."/>
            <person name="Stajich J.E."/>
        </authorList>
    </citation>
    <scope>NUCLEOTIDE SEQUENCE</scope>
    <source>
        <strain evidence="1">JES_112</strain>
    </source>
</reference>
<name>A0ACC3A123_9EURO</name>
<accession>A0ACC3A123</accession>
<comment type="caution">
    <text evidence="1">The sequence shown here is derived from an EMBL/GenBank/DDBJ whole genome shotgun (WGS) entry which is preliminary data.</text>
</comment>
<gene>
    <name evidence="1" type="ORF">H2198_007234</name>
</gene>
<proteinExistence type="predicted"/>
<dbReference type="EMBL" id="JAPDRQ010000148">
    <property type="protein sequence ID" value="KAJ9653610.1"/>
    <property type="molecule type" value="Genomic_DNA"/>
</dbReference>
<keyword evidence="2" id="KW-1185">Reference proteome</keyword>
<dbReference type="Proteomes" id="UP001172386">
    <property type="component" value="Unassembled WGS sequence"/>
</dbReference>
<protein>
    <submittedName>
        <fullName evidence="1">Uncharacterized protein</fullName>
    </submittedName>
</protein>